<feature type="transmembrane region" description="Helical" evidence="8">
    <location>
        <begin position="6"/>
        <end position="24"/>
    </location>
</feature>
<keyword evidence="4" id="KW-0547">Nucleotide-binding</keyword>
<evidence type="ECO:0000256" key="1">
    <source>
        <dbReference type="ARBA" id="ARBA00004236"/>
    </source>
</evidence>
<dbReference type="EMBL" id="PCRP01000030">
    <property type="protein sequence ID" value="PIP23693.1"/>
    <property type="molecule type" value="Genomic_DNA"/>
</dbReference>
<accession>A0A2G9YY88</accession>
<protein>
    <recommendedName>
        <fullName evidence="9">Pycsar effector protein domain-containing protein</fullName>
    </recommendedName>
</protein>
<evidence type="ECO:0000256" key="3">
    <source>
        <dbReference type="ARBA" id="ARBA00022692"/>
    </source>
</evidence>
<sequence length="108" mass="13023">MTLALFSIISTFVGLFAIHPFRFMRKRGQEESLMYNKEIISFPSFLEYAQELKRITNDKEAIINQYAKEIYNICKYYYRPKRELFHLARRIFIIGFALSSLFFIIELF</sequence>
<gene>
    <name evidence="10" type="ORF">COX36_01935</name>
</gene>
<reference evidence="10 11" key="1">
    <citation type="submission" date="2017-09" db="EMBL/GenBank/DDBJ databases">
        <title>Depth-based differentiation of microbial function through sediment-hosted aquifers and enrichment of novel symbionts in the deep terrestrial subsurface.</title>
        <authorList>
            <person name="Probst A.J."/>
            <person name="Ladd B."/>
            <person name="Jarett J.K."/>
            <person name="Geller-Mcgrath D.E."/>
            <person name="Sieber C.M."/>
            <person name="Emerson J.B."/>
            <person name="Anantharaman K."/>
            <person name="Thomas B.C."/>
            <person name="Malmstrom R."/>
            <person name="Stieglmeier M."/>
            <person name="Klingl A."/>
            <person name="Woyke T."/>
            <person name="Ryan C.M."/>
            <person name="Banfield J.F."/>
        </authorList>
    </citation>
    <scope>NUCLEOTIDE SEQUENCE [LARGE SCALE GENOMIC DNA]</scope>
    <source>
        <strain evidence="10">CG23_combo_of_CG06-09_8_20_14_all_38_19</strain>
    </source>
</reference>
<keyword evidence="5 8" id="KW-1133">Transmembrane helix</keyword>
<evidence type="ECO:0000256" key="8">
    <source>
        <dbReference type="SAM" id="Phobius"/>
    </source>
</evidence>
<keyword evidence="2" id="KW-1003">Cell membrane</keyword>
<dbReference type="AlphaFoldDB" id="A0A2G9YY88"/>
<organism evidence="10 11">
    <name type="scientific">Candidatus Nealsonbacteria bacterium CG23_combo_of_CG06-09_8_20_14_all_38_19</name>
    <dbReference type="NCBI Taxonomy" id="1974721"/>
    <lineage>
        <taxon>Bacteria</taxon>
        <taxon>Candidatus Nealsoniibacteriota</taxon>
    </lineage>
</organism>
<evidence type="ECO:0000256" key="4">
    <source>
        <dbReference type="ARBA" id="ARBA00022741"/>
    </source>
</evidence>
<dbReference type="Pfam" id="PF18967">
    <property type="entry name" value="PycTM"/>
    <property type="match status" value="1"/>
</dbReference>
<evidence type="ECO:0000256" key="6">
    <source>
        <dbReference type="ARBA" id="ARBA00023118"/>
    </source>
</evidence>
<evidence type="ECO:0000256" key="7">
    <source>
        <dbReference type="ARBA" id="ARBA00023136"/>
    </source>
</evidence>
<evidence type="ECO:0000256" key="2">
    <source>
        <dbReference type="ARBA" id="ARBA00022475"/>
    </source>
</evidence>
<feature type="transmembrane region" description="Helical" evidence="8">
    <location>
        <begin position="87"/>
        <end position="105"/>
    </location>
</feature>
<feature type="domain" description="Pycsar effector protein" evidence="9">
    <location>
        <begin position="3"/>
        <end position="105"/>
    </location>
</feature>
<keyword evidence="6" id="KW-0051">Antiviral defense</keyword>
<proteinExistence type="predicted"/>
<evidence type="ECO:0000259" key="9">
    <source>
        <dbReference type="Pfam" id="PF18967"/>
    </source>
</evidence>
<dbReference type="Proteomes" id="UP000230273">
    <property type="component" value="Unassembled WGS sequence"/>
</dbReference>
<comment type="caution">
    <text evidence="10">The sequence shown here is derived from an EMBL/GenBank/DDBJ whole genome shotgun (WGS) entry which is preliminary data.</text>
</comment>
<evidence type="ECO:0000313" key="11">
    <source>
        <dbReference type="Proteomes" id="UP000230273"/>
    </source>
</evidence>
<keyword evidence="3 8" id="KW-0812">Transmembrane</keyword>
<name>A0A2G9YY88_9BACT</name>
<evidence type="ECO:0000256" key="5">
    <source>
        <dbReference type="ARBA" id="ARBA00022989"/>
    </source>
</evidence>
<keyword evidence="7 8" id="KW-0472">Membrane</keyword>
<dbReference type="InterPro" id="IPR043760">
    <property type="entry name" value="PycTM_dom"/>
</dbReference>
<comment type="subcellular location">
    <subcellularLocation>
        <location evidence="1">Cell membrane</location>
    </subcellularLocation>
</comment>
<evidence type="ECO:0000313" key="10">
    <source>
        <dbReference type="EMBL" id="PIP23693.1"/>
    </source>
</evidence>